<evidence type="ECO:0000256" key="1">
    <source>
        <dbReference type="ARBA" id="ARBA00002550"/>
    </source>
</evidence>
<protein>
    <recommendedName>
        <fullName evidence="7">TPR-like protein</fullName>
    </recommendedName>
</protein>
<evidence type="ECO:0000313" key="6">
    <source>
        <dbReference type="Proteomes" id="UP000077315"/>
    </source>
</evidence>
<dbReference type="Gene3D" id="1.25.40.10">
    <property type="entry name" value="Tetratricopeptide repeat domain"/>
    <property type="match status" value="3"/>
</dbReference>
<dbReference type="AlphaFoldDB" id="A0A162Q1M1"/>
<dbReference type="VEuPathDB" id="FungiDB:PHYBLDRAFT_143351"/>
<name>A0A162Q1M1_PHYB8</name>
<dbReference type="PROSITE" id="PS50005">
    <property type="entry name" value="TPR"/>
    <property type="match status" value="3"/>
</dbReference>
<dbReference type="SUPFAM" id="SSF48452">
    <property type="entry name" value="TPR-like"/>
    <property type="match status" value="2"/>
</dbReference>
<feature type="region of interest" description="Disordered" evidence="4">
    <location>
        <begin position="710"/>
        <end position="795"/>
    </location>
</feature>
<proteinExistence type="inferred from homology"/>
<evidence type="ECO:0008006" key="7">
    <source>
        <dbReference type="Google" id="ProtNLM"/>
    </source>
</evidence>
<evidence type="ECO:0000256" key="2">
    <source>
        <dbReference type="ARBA" id="ARBA00038251"/>
    </source>
</evidence>
<sequence>MTTPKATQIAKDIDSCRCRGNWEAIPELARRYRKHNPEGAVLEKTILAEASLANLVGNAHDSASFFKDSPTHITLPPRLTTNQVRPIQNQLESVLQISTGSDNHTTKELAKVILARTYHESGEFEKALEYVDQLKSLKPDVKTGYNFILFLQARVIKAICLELTGNIEDALVSYEDIASFIDSHEGQKEPALVEWAEDALYRGTLLGLREMSQSTPNILSILRAYQDITTTQNFNWRMHKRMVISRHSLRFLSDVYRQGNYSPPKNQPIETTGLNGAQLERQLFAIEVSSIHIVYEKMLYTGMEFPRSGEVNKPVLDYVDQLAEDFKLIGGSSIEFRAFIEALDRAAQHTFNSPRITRHLFNTLVLLGEYEEAEHALHSYMYLVGLTSQAWEEDRSKGVALATDAQGHSIPIPNFSATDDEEDQEMASHRSIEHESIDNVLGVLLKAVKIYCNELNLGVRAVEMAEMALRKLREINQELVGDEEWTDLGGKVYRSVGVAYSLLATQTSDPALRPTYHEKAVHYLTKSIDIDPNAWESHYQLALEQAYMRDVLQAIQSITKSIQANPGHLPSWQLLTLACSCPVRNDISYAIKVCDMGLQESQIDASDDNQTNASGYSGGTKNTLAGYAISEQHISLQITQSLLLNATLGAEAALQSQENIFTSYSKIAIPDYSMSSTSLSHDPSAAAYNNHKIVVSGSFGNLSEIQLAAEQKMRRGRSSSNVSSIGSMVDQPRMTPDGSSPSYPGGGFLGSRARSTSSVNGRQDRSLGVSPVESENEHKTHHGLHLFGSRSSGRRARKEIPEGLWNEKNATMSKQSVADSRNLYPMGGSSQSFNSLAPSLTSTRSLFQPSSLPTRPTTRARLRIQRSHRVLSNLWLLTASYFLQLGKLEEASKAIEEAENVEWTTSPHVWCMLGRLRLAQGHSELATEAFQKGLVADSNDVDCKVWLAKTYIENNDLEIAEGLLDSVTKSNGWDSAEAWFYLGEVYRQTNRLEQTKDCLFYALDLENTRPIQPFSILPRHV</sequence>
<dbReference type="InterPro" id="IPR051722">
    <property type="entry name" value="Endocytosis_PI4K-reg_protein"/>
</dbReference>
<dbReference type="InterPro" id="IPR019734">
    <property type="entry name" value="TPR_rpt"/>
</dbReference>
<evidence type="ECO:0000313" key="5">
    <source>
        <dbReference type="EMBL" id="OAD76376.1"/>
    </source>
</evidence>
<reference evidence="6" key="1">
    <citation type="submission" date="2015-06" db="EMBL/GenBank/DDBJ databases">
        <title>Expansion of signal transduction pathways in fungi by whole-genome duplication.</title>
        <authorList>
            <consortium name="DOE Joint Genome Institute"/>
            <person name="Corrochano L.M."/>
            <person name="Kuo A."/>
            <person name="Marcet-Houben M."/>
            <person name="Polaino S."/>
            <person name="Salamov A."/>
            <person name="Villalobos J.M."/>
            <person name="Alvarez M.I."/>
            <person name="Avalos J."/>
            <person name="Benito E.P."/>
            <person name="Benoit I."/>
            <person name="Burger G."/>
            <person name="Camino L.P."/>
            <person name="Canovas D."/>
            <person name="Cerda-Olmedo E."/>
            <person name="Cheng J.-F."/>
            <person name="Dominguez A."/>
            <person name="Elias M."/>
            <person name="Eslava A.P."/>
            <person name="Glaser F."/>
            <person name="Grimwood J."/>
            <person name="Gutierrez G."/>
            <person name="Heitman J."/>
            <person name="Henrissat B."/>
            <person name="Iturriaga E.A."/>
            <person name="Lang B.F."/>
            <person name="Lavin J.L."/>
            <person name="Lee S."/>
            <person name="Li W."/>
            <person name="Lindquist E."/>
            <person name="Lopez-Garcia S."/>
            <person name="Luque E.M."/>
            <person name="Marcos A.T."/>
            <person name="Martin J."/>
            <person name="McCluskey K."/>
            <person name="Medina H.R."/>
            <person name="Miralles-Duran A."/>
            <person name="Miyazaki A."/>
            <person name="Munoz-Torres E."/>
            <person name="Oguiza J.A."/>
            <person name="Ohm R."/>
            <person name="Olmedo M."/>
            <person name="Orejas M."/>
            <person name="Ortiz-Castellanos L."/>
            <person name="Pisabarro A.G."/>
            <person name="Rodriguez-Romero J."/>
            <person name="Ruiz-Herrera J."/>
            <person name="Ruiz-Vazquez R."/>
            <person name="Sanz C."/>
            <person name="Schackwitz W."/>
            <person name="Schmutz J."/>
            <person name="Shahriari M."/>
            <person name="Shelest E."/>
            <person name="Silva-Franco F."/>
            <person name="Soanes D."/>
            <person name="Syed K."/>
            <person name="Tagua V.G."/>
            <person name="Talbot N.J."/>
            <person name="Thon M."/>
            <person name="De vries R.P."/>
            <person name="Wiebenga A."/>
            <person name="Yadav J.S."/>
            <person name="Braun E.L."/>
            <person name="Baker S."/>
            <person name="Garre V."/>
            <person name="Horwitz B."/>
            <person name="Torres-Martinez S."/>
            <person name="Idnurm A."/>
            <person name="Herrera-Estrella A."/>
            <person name="Gabaldon T."/>
            <person name="Grigoriev I.V."/>
        </authorList>
    </citation>
    <scope>NUCLEOTIDE SEQUENCE [LARGE SCALE GENOMIC DNA]</scope>
    <source>
        <strain evidence="6">NRRL 1555(-)</strain>
    </source>
</reference>
<feature type="repeat" description="TPR" evidence="3">
    <location>
        <begin position="976"/>
        <end position="1009"/>
    </location>
</feature>
<keyword evidence="3" id="KW-0802">TPR repeat</keyword>
<dbReference type="Proteomes" id="UP000077315">
    <property type="component" value="Unassembled WGS sequence"/>
</dbReference>
<comment type="function">
    <text evidence="1">Involved in endocytosis.</text>
</comment>
<comment type="similarity">
    <text evidence="2">Belongs to the YPP1 family.</text>
</comment>
<dbReference type="PANTHER" id="PTHR23083">
    <property type="entry name" value="TETRATRICOPEPTIDE REPEAT PROTEIN, TPR"/>
    <property type="match status" value="1"/>
</dbReference>
<dbReference type="OrthoDB" id="29013at2759"/>
<organism evidence="5 6">
    <name type="scientific">Phycomyces blakesleeanus (strain ATCC 8743b / DSM 1359 / FGSC 10004 / NBRC 33097 / NRRL 1555)</name>
    <dbReference type="NCBI Taxonomy" id="763407"/>
    <lineage>
        <taxon>Eukaryota</taxon>
        <taxon>Fungi</taxon>
        <taxon>Fungi incertae sedis</taxon>
        <taxon>Mucoromycota</taxon>
        <taxon>Mucoromycotina</taxon>
        <taxon>Mucoromycetes</taxon>
        <taxon>Mucorales</taxon>
        <taxon>Phycomycetaceae</taxon>
        <taxon>Phycomyces</taxon>
    </lineage>
</organism>
<dbReference type="GeneID" id="28991875"/>
<feature type="compositionally biased region" description="Low complexity" evidence="4">
    <location>
        <begin position="718"/>
        <end position="729"/>
    </location>
</feature>
<dbReference type="InterPro" id="IPR011990">
    <property type="entry name" value="TPR-like_helical_dom_sf"/>
</dbReference>
<dbReference type="EMBL" id="KV440976">
    <property type="protein sequence ID" value="OAD76376.1"/>
    <property type="molecule type" value="Genomic_DNA"/>
</dbReference>
<dbReference type="Pfam" id="PF13432">
    <property type="entry name" value="TPR_16"/>
    <property type="match status" value="1"/>
</dbReference>
<gene>
    <name evidence="5" type="ORF">PHYBLDRAFT_143351</name>
</gene>
<dbReference type="Pfam" id="PF13181">
    <property type="entry name" value="TPR_8"/>
    <property type="match status" value="1"/>
</dbReference>
<dbReference type="SMART" id="SM00028">
    <property type="entry name" value="TPR"/>
    <property type="match status" value="6"/>
</dbReference>
<dbReference type="InParanoid" id="A0A162Q1M1"/>
<dbReference type="STRING" id="763407.A0A162Q1M1"/>
<feature type="region of interest" description="Disordered" evidence="4">
    <location>
        <begin position="410"/>
        <end position="431"/>
    </location>
</feature>
<feature type="repeat" description="TPR" evidence="3">
    <location>
        <begin position="907"/>
        <end position="940"/>
    </location>
</feature>
<evidence type="ECO:0000256" key="4">
    <source>
        <dbReference type="SAM" id="MobiDB-lite"/>
    </source>
</evidence>
<dbReference type="RefSeq" id="XP_018294416.1">
    <property type="nucleotide sequence ID" value="XM_018430969.1"/>
</dbReference>
<dbReference type="PANTHER" id="PTHR23083:SF464">
    <property type="entry name" value="TETRATRICOPEPTIDE REPEAT DOMAIN 7, ISOFORM A"/>
    <property type="match status" value="1"/>
</dbReference>
<accession>A0A162Q1M1</accession>
<feature type="repeat" description="TPR" evidence="3">
    <location>
        <begin position="108"/>
        <end position="141"/>
    </location>
</feature>
<evidence type="ECO:0000256" key="3">
    <source>
        <dbReference type="PROSITE-ProRule" id="PRU00339"/>
    </source>
</evidence>
<keyword evidence="6" id="KW-1185">Reference proteome</keyword>